<dbReference type="Pfam" id="PF13346">
    <property type="entry name" value="ABC2_membrane_5"/>
    <property type="match status" value="1"/>
</dbReference>
<dbReference type="EMBL" id="DXFD01000060">
    <property type="protein sequence ID" value="HIX46841.1"/>
    <property type="molecule type" value="Genomic_DNA"/>
</dbReference>
<gene>
    <name evidence="2" type="ORF">H9737_04025</name>
</gene>
<evidence type="ECO:0000313" key="2">
    <source>
        <dbReference type="EMBL" id="HIX46841.1"/>
    </source>
</evidence>
<accession>A0A9D2ARY4</accession>
<keyword evidence="1" id="KW-0812">Transmembrane</keyword>
<name>A0A9D2ARY4_9FIRM</name>
<protein>
    <submittedName>
        <fullName evidence="2">ABC-2 transporter permease</fullName>
    </submittedName>
</protein>
<organism evidence="2 3">
    <name type="scientific">Candidatus Borkfalkia faecigallinarum</name>
    <dbReference type="NCBI Taxonomy" id="2838509"/>
    <lineage>
        <taxon>Bacteria</taxon>
        <taxon>Bacillati</taxon>
        <taxon>Bacillota</taxon>
        <taxon>Clostridia</taxon>
        <taxon>Christensenellales</taxon>
        <taxon>Christensenellaceae</taxon>
        <taxon>Candidatus Borkfalkia</taxon>
    </lineage>
</organism>
<evidence type="ECO:0000256" key="1">
    <source>
        <dbReference type="SAM" id="Phobius"/>
    </source>
</evidence>
<keyword evidence="1" id="KW-1133">Transmembrane helix</keyword>
<dbReference type="InterPro" id="IPR025699">
    <property type="entry name" value="ABC2_memb-like"/>
</dbReference>
<reference evidence="2" key="1">
    <citation type="journal article" date="2021" name="PeerJ">
        <title>Extensive microbial diversity within the chicken gut microbiome revealed by metagenomics and culture.</title>
        <authorList>
            <person name="Gilroy R."/>
            <person name="Ravi A."/>
            <person name="Getino M."/>
            <person name="Pursley I."/>
            <person name="Horton D.L."/>
            <person name="Alikhan N.F."/>
            <person name="Baker D."/>
            <person name="Gharbi K."/>
            <person name="Hall N."/>
            <person name="Watson M."/>
            <person name="Adriaenssens E.M."/>
            <person name="Foster-Nyarko E."/>
            <person name="Jarju S."/>
            <person name="Secka A."/>
            <person name="Antonio M."/>
            <person name="Oren A."/>
            <person name="Chaudhuri R.R."/>
            <person name="La Ragione R."/>
            <person name="Hildebrand F."/>
            <person name="Pallen M.J."/>
        </authorList>
    </citation>
    <scope>NUCLEOTIDE SEQUENCE</scope>
    <source>
        <strain evidence="2">26628</strain>
    </source>
</reference>
<reference evidence="2" key="2">
    <citation type="submission" date="2021-04" db="EMBL/GenBank/DDBJ databases">
        <authorList>
            <person name="Gilroy R."/>
        </authorList>
    </citation>
    <scope>NUCLEOTIDE SEQUENCE</scope>
    <source>
        <strain evidence="2">26628</strain>
    </source>
</reference>
<dbReference type="AlphaFoldDB" id="A0A9D2ARY4"/>
<feature type="transmembrane region" description="Helical" evidence="1">
    <location>
        <begin position="36"/>
        <end position="57"/>
    </location>
</feature>
<feature type="transmembrane region" description="Helical" evidence="1">
    <location>
        <begin position="171"/>
        <end position="191"/>
    </location>
</feature>
<feature type="transmembrane region" description="Helical" evidence="1">
    <location>
        <begin position="12"/>
        <end position="30"/>
    </location>
</feature>
<feature type="transmembrane region" description="Helical" evidence="1">
    <location>
        <begin position="78"/>
        <end position="102"/>
    </location>
</feature>
<proteinExistence type="predicted"/>
<keyword evidence="1" id="KW-0472">Membrane</keyword>
<sequence>MFGLICKDLKNVRGQAVYYGVILAVLYAVAFWTKNVYFYAGAVVFFSVTVPVSAIAYDEKDEWDAFALAAGMRRRDLVLGRYLLCLSVALCLLLPSAAFFAVEELRTAETLSVFLAYGGITLLVADLLLPFVLKVGTEKARAAFTLMVLGVLALGGGVAALTQLLPVGAAAASYILLALGAVGCVPSYRIALRLYSARNF</sequence>
<feature type="transmembrane region" description="Helical" evidence="1">
    <location>
        <begin position="144"/>
        <end position="165"/>
    </location>
</feature>
<dbReference type="Proteomes" id="UP000824249">
    <property type="component" value="Unassembled WGS sequence"/>
</dbReference>
<feature type="transmembrane region" description="Helical" evidence="1">
    <location>
        <begin position="114"/>
        <end position="132"/>
    </location>
</feature>
<comment type="caution">
    <text evidence="2">The sequence shown here is derived from an EMBL/GenBank/DDBJ whole genome shotgun (WGS) entry which is preliminary data.</text>
</comment>
<evidence type="ECO:0000313" key="3">
    <source>
        <dbReference type="Proteomes" id="UP000824249"/>
    </source>
</evidence>